<feature type="transmembrane region" description="Helical" evidence="10">
    <location>
        <begin position="240"/>
        <end position="258"/>
    </location>
</feature>
<evidence type="ECO:0000256" key="7">
    <source>
        <dbReference type="ARBA" id="ARBA00023136"/>
    </source>
</evidence>
<feature type="transmembrane region" description="Helical" evidence="10">
    <location>
        <begin position="807"/>
        <end position="825"/>
    </location>
</feature>
<dbReference type="PRINTS" id="PR00120">
    <property type="entry name" value="HATPASE"/>
</dbReference>
<dbReference type="Pfam" id="PF00689">
    <property type="entry name" value="Cation_ATPase_C"/>
    <property type="match status" value="1"/>
</dbReference>
<keyword evidence="4" id="KW-0067">ATP-binding</keyword>
<evidence type="ECO:0000313" key="12">
    <source>
        <dbReference type="EMBL" id="GIE67423.1"/>
    </source>
</evidence>
<dbReference type="Proteomes" id="UP000624709">
    <property type="component" value="Unassembled WGS sequence"/>
</dbReference>
<evidence type="ECO:0000256" key="2">
    <source>
        <dbReference type="ARBA" id="ARBA00022692"/>
    </source>
</evidence>
<dbReference type="SUPFAM" id="SSF81660">
    <property type="entry name" value="Metal cation-transporting ATPase, ATP-binding domain N"/>
    <property type="match status" value="1"/>
</dbReference>
<dbReference type="PANTHER" id="PTHR42861">
    <property type="entry name" value="CALCIUM-TRANSPORTING ATPASE"/>
    <property type="match status" value="1"/>
</dbReference>
<dbReference type="SUPFAM" id="SSF56784">
    <property type="entry name" value="HAD-like"/>
    <property type="match status" value="1"/>
</dbReference>
<dbReference type="NCBIfam" id="TIGR01494">
    <property type="entry name" value="ATPase_P-type"/>
    <property type="match status" value="2"/>
</dbReference>
<keyword evidence="5" id="KW-1278">Translocase</keyword>
<feature type="transmembrane region" description="Helical" evidence="10">
    <location>
        <begin position="752"/>
        <end position="771"/>
    </location>
</feature>
<feature type="transmembrane region" description="Helical" evidence="10">
    <location>
        <begin position="702"/>
        <end position="723"/>
    </location>
</feature>
<dbReference type="InterPro" id="IPR044492">
    <property type="entry name" value="P_typ_ATPase_HD_dom"/>
</dbReference>
<dbReference type="Gene3D" id="2.70.150.10">
    <property type="entry name" value="Calcium-transporting ATPase, cytoplasmic transduction domain A"/>
    <property type="match status" value="1"/>
</dbReference>
<gene>
    <name evidence="12" type="ORF">Apa02nite_035310</name>
</gene>
<feature type="domain" description="Cation-transporting P-type ATPase N-terminal" evidence="11">
    <location>
        <begin position="11"/>
        <end position="77"/>
    </location>
</feature>
<dbReference type="SUPFAM" id="SSF81653">
    <property type="entry name" value="Calcium ATPase, transduction domain A"/>
    <property type="match status" value="1"/>
</dbReference>
<dbReference type="EMBL" id="BOMS01000048">
    <property type="protein sequence ID" value="GIE67423.1"/>
    <property type="molecule type" value="Genomic_DNA"/>
</dbReference>
<organism evidence="12 13">
    <name type="scientific">Actinoplanes palleronii</name>
    <dbReference type="NCBI Taxonomy" id="113570"/>
    <lineage>
        <taxon>Bacteria</taxon>
        <taxon>Bacillati</taxon>
        <taxon>Actinomycetota</taxon>
        <taxon>Actinomycetes</taxon>
        <taxon>Micromonosporales</taxon>
        <taxon>Micromonosporaceae</taxon>
        <taxon>Actinoplanes</taxon>
    </lineage>
</organism>
<feature type="transmembrane region" description="Helical" evidence="10">
    <location>
        <begin position="837"/>
        <end position="856"/>
    </location>
</feature>
<dbReference type="InterPro" id="IPR036412">
    <property type="entry name" value="HAD-like_sf"/>
</dbReference>
<keyword evidence="6 10" id="KW-1133">Transmembrane helix</keyword>
<feature type="compositionally biased region" description="Low complexity" evidence="9">
    <location>
        <begin position="9"/>
        <end position="26"/>
    </location>
</feature>
<comment type="subcellular location">
    <subcellularLocation>
        <location evidence="1">Cell membrane</location>
        <topology evidence="1">Multi-pass membrane protein</topology>
    </subcellularLocation>
</comment>
<name>A0ABQ4B9R8_9ACTN</name>
<evidence type="ECO:0000256" key="10">
    <source>
        <dbReference type="SAM" id="Phobius"/>
    </source>
</evidence>
<evidence type="ECO:0000256" key="8">
    <source>
        <dbReference type="ARBA" id="ARBA00049360"/>
    </source>
</evidence>
<evidence type="ECO:0000256" key="6">
    <source>
        <dbReference type="ARBA" id="ARBA00022989"/>
    </source>
</evidence>
<dbReference type="Pfam" id="PF13246">
    <property type="entry name" value="Cation_ATPase"/>
    <property type="match status" value="1"/>
</dbReference>
<evidence type="ECO:0000256" key="4">
    <source>
        <dbReference type="ARBA" id="ARBA00022840"/>
    </source>
</evidence>
<dbReference type="SFLD" id="SFLDF00027">
    <property type="entry name" value="p-type_atpase"/>
    <property type="match status" value="1"/>
</dbReference>
<feature type="transmembrane region" description="Helical" evidence="10">
    <location>
        <begin position="60"/>
        <end position="76"/>
    </location>
</feature>
<dbReference type="SFLD" id="SFLDG00002">
    <property type="entry name" value="C1.7:_P-type_atpase_like"/>
    <property type="match status" value="1"/>
</dbReference>
<keyword evidence="7 10" id="KW-0472">Membrane</keyword>
<protein>
    <submittedName>
        <fullName evidence="12">Calcium-transporting P-type ATPase, PMR1-type</fullName>
    </submittedName>
</protein>
<dbReference type="InterPro" id="IPR004014">
    <property type="entry name" value="ATPase_P-typ_cation-transptr_N"/>
</dbReference>
<evidence type="ECO:0000259" key="11">
    <source>
        <dbReference type="SMART" id="SM00831"/>
    </source>
</evidence>
<dbReference type="InterPro" id="IPR006068">
    <property type="entry name" value="ATPase_P-typ_cation-transptr_C"/>
</dbReference>
<feature type="transmembrane region" description="Helical" evidence="10">
    <location>
        <begin position="264"/>
        <end position="291"/>
    </location>
</feature>
<comment type="catalytic activity">
    <reaction evidence="8">
        <text>ATP + H2O = ADP + phosphate + H(+)</text>
        <dbReference type="Rhea" id="RHEA:13065"/>
        <dbReference type="ChEBI" id="CHEBI:15377"/>
        <dbReference type="ChEBI" id="CHEBI:15378"/>
        <dbReference type="ChEBI" id="CHEBI:30616"/>
        <dbReference type="ChEBI" id="CHEBI:43474"/>
        <dbReference type="ChEBI" id="CHEBI:456216"/>
    </reaction>
</comment>
<dbReference type="InterPro" id="IPR023214">
    <property type="entry name" value="HAD_sf"/>
</dbReference>
<comment type="caution">
    <text evidence="12">The sequence shown here is derived from an EMBL/GenBank/DDBJ whole genome shotgun (WGS) entry which is preliminary data.</text>
</comment>
<dbReference type="Pfam" id="PF00122">
    <property type="entry name" value="E1-E2_ATPase"/>
    <property type="match status" value="1"/>
</dbReference>
<dbReference type="RefSeq" id="WP_203825929.1">
    <property type="nucleotide sequence ID" value="NZ_BAAATY010000011.1"/>
</dbReference>
<feature type="transmembrane region" description="Helical" evidence="10">
    <location>
        <begin position="82"/>
        <end position="100"/>
    </location>
</feature>
<feature type="transmembrane region" description="Helical" evidence="10">
    <location>
        <begin position="777"/>
        <end position="795"/>
    </location>
</feature>
<dbReference type="SMART" id="SM00831">
    <property type="entry name" value="Cation_ATPase_N"/>
    <property type="match status" value="1"/>
</dbReference>
<dbReference type="Gene3D" id="1.20.1110.10">
    <property type="entry name" value="Calcium-transporting ATPase, transmembrane domain"/>
    <property type="match status" value="1"/>
</dbReference>
<dbReference type="PROSITE" id="PS00154">
    <property type="entry name" value="ATPASE_E1_E2"/>
    <property type="match status" value="1"/>
</dbReference>
<dbReference type="InterPro" id="IPR001757">
    <property type="entry name" value="P_typ_ATPase"/>
</dbReference>
<keyword evidence="13" id="KW-1185">Reference proteome</keyword>
<keyword evidence="3" id="KW-0547">Nucleotide-binding</keyword>
<keyword evidence="2 10" id="KW-0812">Transmembrane</keyword>
<dbReference type="InterPro" id="IPR018303">
    <property type="entry name" value="ATPase_P-typ_P_site"/>
</dbReference>
<feature type="region of interest" description="Disordered" evidence="9">
    <location>
        <begin position="1"/>
        <end position="27"/>
    </location>
</feature>
<evidence type="ECO:0000256" key="3">
    <source>
        <dbReference type="ARBA" id="ARBA00022741"/>
    </source>
</evidence>
<reference evidence="12 13" key="1">
    <citation type="submission" date="2021-01" db="EMBL/GenBank/DDBJ databases">
        <title>Whole genome shotgun sequence of Actinoplanes palleronii NBRC 14916.</title>
        <authorList>
            <person name="Komaki H."/>
            <person name="Tamura T."/>
        </authorList>
    </citation>
    <scope>NUCLEOTIDE SEQUENCE [LARGE SCALE GENOMIC DNA]</scope>
    <source>
        <strain evidence="12 13">NBRC 14916</strain>
    </source>
</reference>
<sequence length="878" mass="89898">MTVPNLQVAPDAPGTSASSSPGGLSSREAAQRLARDGANVLPAPRPAPLWRRIVTQLRDPLVLVLLAAAAFTLATADFTDAAVILLVIVVNTTVGVLQEIKAERAITALSAMTAPAARVIRNGQQGEVPAADLVVDDLLVLAEGDVVPADARIVESVALLVDEAALTGESAPVDKTTGADPPADASTRVSAGTVVVRGRGQAVITATGAASALGRIAAMLVTAPELTPLQRRLAGVGRQLAVGSLLLCTAVLALGLVRGQPLQLMIITAISLVVAAVPESLPAVVTLSLALGARRMTARHAVIRRLPAVETLGSVTILATDKTGTLTEGTMVVRRLWTAHGDASVSGSGFAPDGRIHRDGADVSADQAPDLQELLRAAVLCNDASLRAPGPGDDGWLAVGDPTEAALLTAGGKLGIDVAATQQAAPRAGEAPFDSDRKRMSTAHRLPGGHLRIVCKGAPESLLTPEILADPPDLLRRAADRAETFAAGGYRVLAVAQADRDTVPADAAGFEQGLRLLGLVAILDPPRASAAATIAACRDAGITPVLITGDHPATAAAIAVELGIIAAGDEAVDCRTTEPGPAAARGVRVFARATPQQKVAIIDALRSAGEVVAMTGDGVNDGPALHRADIGVAMGKRGTEVARQAADLVLADDELGTVVAAAEEGRRVYANIRRFLLYALSGGAAEIAVMLAGPFVGLPLPLLPAQILWINLVTHGVPGLAMGSEPADPAAMRRPPRPPAETVLGAGLWQRILRVGAVISAVTVGVGWWAHATDRPWQTLTFLALGLTQLAVAVGSRARPGSRANPMLFAAVGIALLLQLAAIYAPPLRELLGTTPVTAADLLIVAAVATLGYAAIRLDRRIHPAPETGAGLTPKRLS</sequence>
<dbReference type="SUPFAM" id="SSF81665">
    <property type="entry name" value="Calcium ATPase, transmembrane domain M"/>
    <property type="match status" value="1"/>
</dbReference>
<dbReference type="InterPro" id="IPR059000">
    <property type="entry name" value="ATPase_P-type_domA"/>
</dbReference>
<evidence type="ECO:0000256" key="5">
    <source>
        <dbReference type="ARBA" id="ARBA00022967"/>
    </source>
</evidence>
<dbReference type="PRINTS" id="PR00119">
    <property type="entry name" value="CATATPASE"/>
</dbReference>
<proteinExistence type="predicted"/>
<dbReference type="InterPro" id="IPR023298">
    <property type="entry name" value="ATPase_P-typ_TM_dom_sf"/>
</dbReference>
<dbReference type="Gene3D" id="3.40.1110.10">
    <property type="entry name" value="Calcium-transporting ATPase, cytoplasmic domain N"/>
    <property type="match status" value="1"/>
</dbReference>
<dbReference type="Pfam" id="PF00690">
    <property type="entry name" value="Cation_ATPase_N"/>
    <property type="match status" value="1"/>
</dbReference>
<dbReference type="InterPro" id="IPR023299">
    <property type="entry name" value="ATPase_P-typ_cyto_dom_N"/>
</dbReference>
<evidence type="ECO:0000313" key="13">
    <source>
        <dbReference type="Proteomes" id="UP000624709"/>
    </source>
</evidence>
<dbReference type="SFLD" id="SFLDS00003">
    <property type="entry name" value="Haloacid_Dehalogenase"/>
    <property type="match status" value="1"/>
</dbReference>
<evidence type="ECO:0000256" key="1">
    <source>
        <dbReference type="ARBA" id="ARBA00004651"/>
    </source>
</evidence>
<accession>A0ABQ4B9R8</accession>
<feature type="transmembrane region" description="Helical" evidence="10">
    <location>
        <begin position="675"/>
        <end position="696"/>
    </location>
</feature>
<dbReference type="Gene3D" id="3.40.50.1000">
    <property type="entry name" value="HAD superfamily/HAD-like"/>
    <property type="match status" value="1"/>
</dbReference>
<dbReference type="InterPro" id="IPR008250">
    <property type="entry name" value="ATPase_P-typ_transduc_dom_A_sf"/>
</dbReference>
<evidence type="ECO:0000256" key="9">
    <source>
        <dbReference type="SAM" id="MobiDB-lite"/>
    </source>
</evidence>